<keyword evidence="5" id="KW-0547">Nucleotide-binding</keyword>
<organism evidence="14 15">
    <name type="scientific">Nesidiocoris tenuis</name>
    <dbReference type="NCBI Taxonomy" id="355587"/>
    <lineage>
        <taxon>Eukaryota</taxon>
        <taxon>Metazoa</taxon>
        <taxon>Ecdysozoa</taxon>
        <taxon>Arthropoda</taxon>
        <taxon>Hexapoda</taxon>
        <taxon>Insecta</taxon>
        <taxon>Pterygota</taxon>
        <taxon>Neoptera</taxon>
        <taxon>Paraneoptera</taxon>
        <taxon>Hemiptera</taxon>
        <taxon>Heteroptera</taxon>
        <taxon>Panheteroptera</taxon>
        <taxon>Cimicomorpha</taxon>
        <taxon>Miridae</taxon>
        <taxon>Dicyphina</taxon>
        <taxon>Nesidiocoris</taxon>
    </lineage>
</organism>
<accession>A0ABN7AWX4</accession>
<evidence type="ECO:0000256" key="12">
    <source>
        <dbReference type="SAM" id="Coils"/>
    </source>
</evidence>
<evidence type="ECO:0000256" key="11">
    <source>
        <dbReference type="ARBA" id="ARBA00023242"/>
    </source>
</evidence>
<comment type="subcellular location">
    <subcellularLocation>
        <location evidence="2">Chromosome</location>
    </subcellularLocation>
    <subcellularLocation>
        <location evidence="1">Nucleus</location>
    </subcellularLocation>
</comment>
<feature type="coiled-coil region" evidence="12">
    <location>
        <begin position="655"/>
        <end position="871"/>
    </location>
</feature>
<dbReference type="SUPFAM" id="SSF52540">
    <property type="entry name" value="P-loop containing nucleoside triphosphate hydrolases"/>
    <property type="match status" value="1"/>
</dbReference>
<keyword evidence="8 12" id="KW-0175">Coiled coil</keyword>
<dbReference type="Pfam" id="PF02463">
    <property type="entry name" value="SMC_N"/>
    <property type="match status" value="1"/>
</dbReference>
<dbReference type="PANTHER" id="PTHR19306:SF6">
    <property type="entry name" value="STRUCTURAL MAINTENANCE OF CHROMOSOMES PROTEIN 6"/>
    <property type="match status" value="1"/>
</dbReference>
<keyword evidence="11" id="KW-0539">Nucleus</keyword>
<comment type="similarity">
    <text evidence="3">Belongs to the SMC family. SMC6 subfamily.</text>
</comment>
<dbReference type="InterPro" id="IPR003395">
    <property type="entry name" value="RecF/RecN/SMC_N"/>
</dbReference>
<evidence type="ECO:0000256" key="1">
    <source>
        <dbReference type="ARBA" id="ARBA00004123"/>
    </source>
</evidence>
<dbReference type="InterPro" id="IPR027417">
    <property type="entry name" value="P-loop_NTPase"/>
</dbReference>
<keyword evidence="15" id="KW-1185">Reference proteome</keyword>
<keyword evidence="6" id="KW-0227">DNA damage</keyword>
<feature type="domain" description="RecF/RecN/SMC N-terminal" evidence="13">
    <location>
        <begin position="35"/>
        <end position="1037"/>
    </location>
</feature>
<gene>
    <name evidence="14" type="ORF">NTJ_08269</name>
</gene>
<evidence type="ECO:0000256" key="2">
    <source>
        <dbReference type="ARBA" id="ARBA00004286"/>
    </source>
</evidence>
<evidence type="ECO:0000256" key="8">
    <source>
        <dbReference type="ARBA" id="ARBA00023054"/>
    </source>
</evidence>
<dbReference type="Gene3D" id="3.40.50.300">
    <property type="entry name" value="P-loop containing nucleotide triphosphate hydrolases"/>
    <property type="match status" value="2"/>
</dbReference>
<evidence type="ECO:0000256" key="9">
    <source>
        <dbReference type="ARBA" id="ARBA00023172"/>
    </source>
</evidence>
<evidence type="ECO:0000256" key="7">
    <source>
        <dbReference type="ARBA" id="ARBA00022840"/>
    </source>
</evidence>
<reference evidence="14 15" key="1">
    <citation type="submission" date="2023-09" db="EMBL/GenBank/DDBJ databases">
        <title>Nesidiocoris tenuis whole genome shotgun sequence.</title>
        <authorList>
            <person name="Shibata T."/>
            <person name="Shimoda M."/>
            <person name="Kobayashi T."/>
            <person name="Uehara T."/>
        </authorList>
    </citation>
    <scope>NUCLEOTIDE SEQUENCE [LARGE SCALE GENOMIC DNA]</scope>
    <source>
        <strain evidence="14 15">Japan</strain>
    </source>
</reference>
<protein>
    <submittedName>
        <fullName evidence="14">Structural maintenance of</fullName>
    </submittedName>
</protein>
<keyword evidence="10" id="KW-0234">DNA repair</keyword>
<keyword evidence="9" id="KW-0233">DNA recombination</keyword>
<keyword evidence="7" id="KW-0067">ATP-binding</keyword>
<evidence type="ECO:0000256" key="3">
    <source>
        <dbReference type="ARBA" id="ARBA00006793"/>
    </source>
</evidence>
<evidence type="ECO:0000256" key="10">
    <source>
        <dbReference type="ARBA" id="ARBA00023204"/>
    </source>
</evidence>
<dbReference type="PANTHER" id="PTHR19306">
    <property type="entry name" value="STRUCTURAL MAINTENANCE OF CHROMOSOMES 5,6 SMC5, SMC6"/>
    <property type="match status" value="1"/>
</dbReference>
<dbReference type="EMBL" id="AP028914">
    <property type="protein sequence ID" value="BES95460.1"/>
    <property type="molecule type" value="Genomic_DNA"/>
</dbReference>
<evidence type="ECO:0000256" key="5">
    <source>
        <dbReference type="ARBA" id="ARBA00022741"/>
    </source>
</evidence>
<evidence type="ECO:0000256" key="6">
    <source>
        <dbReference type="ARBA" id="ARBA00022763"/>
    </source>
</evidence>
<feature type="coiled-coil region" evidence="12">
    <location>
        <begin position="267"/>
        <end position="406"/>
    </location>
</feature>
<evidence type="ECO:0000313" key="14">
    <source>
        <dbReference type="EMBL" id="BES95460.1"/>
    </source>
</evidence>
<evidence type="ECO:0000313" key="15">
    <source>
        <dbReference type="Proteomes" id="UP001307889"/>
    </source>
</evidence>
<proteinExistence type="inferred from homology"/>
<evidence type="ECO:0000256" key="4">
    <source>
        <dbReference type="ARBA" id="ARBA00022454"/>
    </source>
</evidence>
<dbReference type="Gene3D" id="1.10.287.1490">
    <property type="match status" value="1"/>
</dbReference>
<keyword evidence="4" id="KW-0158">Chromosome</keyword>
<dbReference type="Proteomes" id="UP001307889">
    <property type="component" value="Chromosome 6"/>
</dbReference>
<sequence length="1060" mass="121877">MSDDEETRDVPRGRNKRARISVVPVNGVGVGKVVRVRLVNFMCHSNLVFTFGDKVNFISGRNGSGKSAILTALVVGLGGRMSDTNRGTSIAKLLKNGEQRGSIEITLSNHGALAYEEEKYGREITIVRTFTDSSSTYKTLSEKGEVVSTKKSEIQLILMSFNIQVSNPVAILNQDTARTFLSRMQPKELYTLFRKGTLLDEIENRLEELANFKLPRLQALVRQKKNAANESAQDLVRYVEAHKKRKKLCEHQNECARTERLLSWAYVAKLEQKMAETEAQKLRVEANIDQLRESMESREGAETTLKTKLAADEQQLNEVVSQIEEVEQGNVAFEQEMNKWKTQLTNKVHDVKKLQKKIHSETERCKQLQSEIDNSQCRSAEVEAKRAEILKQRAELRKRLEELIAVVSTTETHKQQVSDTVDNIRKNYEQSERFANNTLMSINHKKAYLNGLEKAKDELHVFSEWMPSLVAAIERAHSQRAFDKKPLGPFGRYIKLIDESWGPAVERYLGDFVFSFAVSCARDAAVMKKIFDRCSIPTTSRPPVIVTSFENKVYDISRTEVSHPRYLNLFRSVQISDPVVANILIDLIQPDTVLLVPTSRETYPLADDARNVPLNCKTFINKDGTRVYPAPLYRIFSLRVSERSRYLQVSPEQVIRITKAEIERLQQDYRNAKKESETRGLQLRDEQSKFDQLKKELYQLQRKKSACEIKLEEFEQMELPETNDDGILAADLAYRMDLLDTAKGELEERIREKDEIAEKLKGMDGSAQEKNAQREELQKKVLEIKKVIEKVKQDLRKYNTNHNHFKEGLKVEMMRKVRIDEKIDQLRKSLDEALRTANGLSPEREQSDESMEQLEKKMTDLRYTIRALEREVAADRPPEIEDFAAREEKHKQTMKGLVSVTKAFQAMLEEQQQLKVHLRNMTRIVGQSTQEIFKDILARRSFVGDIKIDEEKKELALIVKADPTVKAKTVISTLSGGERSYSMVAFLLSIWRSMSIPFYILDEFDVYMDEVNRQLVMELLMFHARQSSANQFVFLTPHATSDESANDVHFFRLVVFLGHI</sequence>
<name>A0ABN7AWX4_9HEMI</name>
<dbReference type="SUPFAM" id="SSF90257">
    <property type="entry name" value="Myosin rod fragments"/>
    <property type="match status" value="1"/>
</dbReference>
<evidence type="ECO:0000259" key="13">
    <source>
        <dbReference type="Pfam" id="PF02463"/>
    </source>
</evidence>